<dbReference type="EMBL" id="PJQY01003958">
    <property type="protein sequence ID" value="PQM33203.1"/>
    <property type="molecule type" value="Genomic_DNA"/>
</dbReference>
<gene>
    <name evidence="1" type="ORF">Pyn_14179</name>
</gene>
<comment type="caution">
    <text evidence="1">The sequence shown here is derived from an EMBL/GenBank/DDBJ whole genome shotgun (WGS) entry which is preliminary data.</text>
</comment>
<dbReference type="AlphaFoldDB" id="A0A314U738"/>
<organism evidence="1 2">
    <name type="scientific">Prunus yedoensis var. nudiflora</name>
    <dbReference type="NCBI Taxonomy" id="2094558"/>
    <lineage>
        <taxon>Eukaryota</taxon>
        <taxon>Viridiplantae</taxon>
        <taxon>Streptophyta</taxon>
        <taxon>Embryophyta</taxon>
        <taxon>Tracheophyta</taxon>
        <taxon>Spermatophyta</taxon>
        <taxon>Magnoliopsida</taxon>
        <taxon>eudicotyledons</taxon>
        <taxon>Gunneridae</taxon>
        <taxon>Pentapetalae</taxon>
        <taxon>rosids</taxon>
        <taxon>fabids</taxon>
        <taxon>Rosales</taxon>
        <taxon>Rosaceae</taxon>
        <taxon>Amygdaloideae</taxon>
        <taxon>Amygdaleae</taxon>
        <taxon>Prunus</taxon>
    </lineage>
</organism>
<sequence>MACVGRSWGSGWGWGKRLGNSWVGEDVVGSWLWVWKRFGVVWIGVRMVGVTWEIGALRLGKWLGCEG</sequence>
<evidence type="ECO:0000313" key="1">
    <source>
        <dbReference type="EMBL" id="PQM33203.1"/>
    </source>
</evidence>
<evidence type="ECO:0000313" key="2">
    <source>
        <dbReference type="Proteomes" id="UP000250321"/>
    </source>
</evidence>
<proteinExistence type="predicted"/>
<accession>A0A314U738</accession>
<dbReference type="OrthoDB" id="10491058at2759"/>
<dbReference type="Proteomes" id="UP000250321">
    <property type="component" value="Unassembled WGS sequence"/>
</dbReference>
<name>A0A314U738_PRUYE</name>
<keyword evidence="2" id="KW-1185">Reference proteome</keyword>
<protein>
    <submittedName>
        <fullName evidence="1">Uncharacterized protein</fullName>
    </submittedName>
</protein>
<reference evidence="1 2" key="1">
    <citation type="submission" date="2018-02" db="EMBL/GenBank/DDBJ databases">
        <title>Draft genome of wild Prunus yedoensis var. nudiflora.</title>
        <authorList>
            <person name="Baek S."/>
            <person name="Kim J.-H."/>
            <person name="Choi K."/>
            <person name="Kim G.-B."/>
            <person name="Cho A."/>
            <person name="Jang H."/>
            <person name="Shin C.-H."/>
            <person name="Yu H.-J."/>
            <person name="Mun J.-H."/>
        </authorList>
    </citation>
    <scope>NUCLEOTIDE SEQUENCE [LARGE SCALE GENOMIC DNA]</scope>
    <source>
        <strain evidence="2">cv. Jeju island</strain>
        <tissue evidence="1">Leaf</tissue>
    </source>
</reference>